<dbReference type="Gene3D" id="1.20.120.1220">
    <property type="match status" value="1"/>
</dbReference>
<keyword evidence="4" id="KW-0378">Hydrolase</keyword>
<dbReference type="GO" id="GO:0008168">
    <property type="term" value="F:methyltransferase activity"/>
    <property type="evidence" value="ECO:0007669"/>
    <property type="project" value="UniProtKB-KW"/>
</dbReference>
<proteinExistence type="inferred from homology"/>
<name>A0A7W9JJN1_9MICC</name>
<comment type="caution">
    <text evidence="4">The sequence shown here is derived from an EMBL/GenBank/DDBJ whole genome shotgun (WGS) entry which is preliminary data.</text>
</comment>
<evidence type="ECO:0000313" key="4">
    <source>
        <dbReference type="EMBL" id="MBB5848844.1"/>
    </source>
</evidence>
<feature type="domain" description="Prepilin type IV endopeptidase peptidase" evidence="3">
    <location>
        <begin position="26"/>
        <end position="134"/>
    </location>
</feature>
<feature type="transmembrane region" description="Helical" evidence="2">
    <location>
        <begin position="113"/>
        <end position="140"/>
    </location>
</feature>
<sequence length="171" mass="16703">MDGVGWAWAQGLPATAVLWSAGLAWFAVCAAVLVRVDLREHRLPNRWTLRLALGGLAAMAGGAALAGRADLVLSSVLGGLGYAAAMLVLHVLSRGSLGMGDVKLAAGLGAYTGVLGGSAVVAAGLGAILLGGAVAAVLVAARRASRSTALPFGPPMILAAAAVLAFAPAGG</sequence>
<dbReference type="GO" id="GO:0032259">
    <property type="term" value="P:methylation"/>
    <property type="evidence" value="ECO:0007669"/>
    <property type="project" value="UniProtKB-KW"/>
</dbReference>
<dbReference type="InterPro" id="IPR050882">
    <property type="entry name" value="Prepilin_peptidase/N-MTase"/>
</dbReference>
<dbReference type="InterPro" id="IPR000045">
    <property type="entry name" value="Prepilin_IV_endopep_pep"/>
</dbReference>
<evidence type="ECO:0000313" key="5">
    <source>
        <dbReference type="Proteomes" id="UP000567246"/>
    </source>
</evidence>
<dbReference type="GO" id="GO:0006465">
    <property type="term" value="P:signal peptide processing"/>
    <property type="evidence" value="ECO:0007669"/>
    <property type="project" value="TreeGrafter"/>
</dbReference>
<dbReference type="PANTHER" id="PTHR30487">
    <property type="entry name" value="TYPE 4 PREPILIN-LIKE PROTEINS LEADER PEPTIDE-PROCESSING ENZYME"/>
    <property type="match status" value="1"/>
</dbReference>
<dbReference type="AlphaFoldDB" id="A0A7W9JJN1"/>
<feature type="transmembrane region" description="Helical" evidence="2">
    <location>
        <begin position="152"/>
        <end position="170"/>
    </location>
</feature>
<dbReference type="EC" id="3.4.23.43" evidence="4"/>
<feature type="transmembrane region" description="Helical" evidence="2">
    <location>
        <begin position="72"/>
        <end position="92"/>
    </location>
</feature>
<dbReference type="PANTHER" id="PTHR30487:SF0">
    <property type="entry name" value="PREPILIN LEADER PEPTIDASE_N-METHYLTRANSFERASE-RELATED"/>
    <property type="match status" value="1"/>
</dbReference>
<keyword evidence="2" id="KW-0472">Membrane</keyword>
<feature type="transmembrane region" description="Helical" evidence="2">
    <location>
        <begin position="48"/>
        <end position="66"/>
    </location>
</feature>
<keyword evidence="2" id="KW-0812">Transmembrane</keyword>
<dbReference type="RefSeq" id="WP_158492224.1">
    <property type="nucleotide sequence ID" value="NZ_BAABAG010000004.1"/>
</dbReference>
<keyword evidence="4" id="KW-0808">Transferase</keyword>
<dbReference type="Pfam" id="PF01478">
    <property type="entry name" value="Peptidase_A24"/>
    <property type="match status" value="1"/>
</dbReference>
<evidence type="ECO:0000256" key="1">
    <source>
        <dbReference type="ARBA" id="ARBA00005801"/>
    </source>
</evidence>
<dbReference type="GO" id="GO:0004190">
    <property type="term" value="F:aspartic-type endopeptidase activity"/>
    <property type="evidence" value="ECO:0007669"/>
    <property type="project" value="UniProtKB-EC"/>
</dbReference>
<dbReference type="EMBL" id="JACHMW010000001">
    <property type="protein sequence ID" value="MBB5848844.1"/>
    <property type="molecule type" value="Genomic_DNA"/>
</dbReference>
<dbReference type="Proteomes" id="UP000567246">
    <property type="component" value="Unassembled WGS sequence"/>
</dbReference>
<dbReference type="GO" id="GO:0005886">
    <property type="term" value="C:plasma membrane"/>
    <property type="evidence" value="ECO:0007669"/>
    <property type="project" value="TreeGrafter"/>
</dbReference>
<keyword evidence="5" id="KW-1185">Reference proteome</keyword>
<dbReference type="EC" id="2.1.1.-" evidence="4"/>
<organism evidence="4 5">
    <name type="scientific">Micrococcus endophyticus</name>
    <dbReference type="NCBI Taxonomy" id="455343"/>
    <lineage>
        <taxon>Bacteria</taxon>
        <taxon>Bacillati</taxon>
        <taxon>Actinomycetota</taxon>
        <taxon>Actinomycetes</taxon>
        <taxon>Micrococcales</taxon>
        <taxon>Micrococcaceae</taxon>
        <taxon>Micrococcus</taxon>
    </lineage>
</organism>
<reference evidence="4 5" key="1">
    <citation type="submission" date="2020-08" db="EMBL/GenBank/DDBJ databases">
        <title>Sequencing the genomes of 1000 actinobacteria strains.</title>
        <authorList>
            <person name="Klenk H.-P."/>
        </authorList>
    </citation>
    <scope>NUCLEOTIDE SEQUENCE [LARGE SCALE GENOMIC DNA]</scope>
    <source>
        <strain evidence="4 5">DSM 17945</strain>
    </source>
</reference>
<evidence type="ECO:0000256" key="2">
    <source>
        <dbReference type="SAM" id="Phobius"/>
    </source>
</evidence>
<accession>A0A7W9JJN1</accession>
<comment type="similarity">
    <text evidence="1">Belongs to the peptidase A24 family.</text>
</comment>
<gene>
    <name evidence="4" type="ORF">HDA33_001408</name>
</gene>
<keyword evidence="4" id="KW-0489">Methyltransferase</keyword>
<feature type="transmembrane region" description="Helical" evidence="2">
    <location>
        <begin position="16"/>
        <end position="36"/>
    </location>
</feature>
<keyword evidence="2" id="KW-1133">Transmembrane helix</keyword>
<protein>
    <submittedName>
        <fullName evidence="4">Leader peptidase (Prepilin peptidase)/N-methyltransferase</fullName>
        <ecNumber evidence="4">2.1.1.-</ecNumber>
        <ecNumber evidence="4">3.4.23.43</ecNumber>
    </submittedName>
</protein>
<evidence type="ECO:0000259" key="3">
    <source>
        <dbReference type="Pfam" id="PF01478"/>
    </source>
</evidence>